<organism evidence="2 3">
    <name type="scientific">Paramecium sonneborni</name>
    <dbReference type="NCBI Taxonomy" id="65129"/>
    <lineage>
        <taxon>Eukaryota</taxon>
        <taxon>Sar</taxon>
        <taxon>Alveolata</taxon>
        <taxon>Ciliophora</taxon>
        <taxon>Intramacronucleata</taxon>
        <taxon>Oligohymenophorea</taxon>
        <taxon>Peniculida</taxon>
        <taxon>Parameciidae</taxon>
        <taxon>Paramecium</taxon>
    </lineage>
</organism>
<reference evidence="2" key="1">
    <citation type="submission" date="2021-01" db="EMBL/GenBank/DDBJ databases">
        <authorList>
            <consortium name="Genoscope - CEA"/>
            <person name="William W."/>
        </authorList>
    </citation>
    <scope>NUCLEOTIDE SEQUENCE</scope>
</reference>
<keyword evidence="3" id="KW-1185">Reference proteome</keyword>
<evidence type="ECO:0000313" key="3">
    <source>
        <dbReference type="Proteomes" id="UP000692954"/>
    </source>
</evidence>
<comment type="caution">
    <text evidence="2">The sequence shown here is derived from an EMBL/GenBank/DDBJ whole genome shotgun (WGS) entry which is preliminary data.</text>
</comment>
<sequence>MIITTLGWAYYLSIHYDFLIPGRNTYNPDYYYKFYASSYARAPPYFLGLLIGILYREFKQSKNSRKIIYLKQFRDYAQNNGQRLIMQICCYGLGFGIMSFPFLDGKKNLIKFKWLGQYGSNIFIMNSVDFYLLLDQHLSSYLIQQEHMIYLILNL</sequence>
<proteinExistence type="predicted"/>
<keyword evidence="1" id="KW-1133">Transmembrane helix</keyword>
<keyword evidence="1" id="KW-0472">Membrane</keyword>
<dbReference type="OrthoDB" id="290748at2759"/>
<dbReference type="AlphaFoldDB" id="A0A8S1KZM4"/>
<accession>A0A8S1KZM4</accession>
<keyword evidence="1" id="KW-0812">Transmembrane</keyword>
<protein>
    <submittedName>
        <fullName evidence="2">Uncharacterized protein</fullName>
    </submittedName>
</protein>
<gene>
    <name evidence="2" type="ORF">PSON_ATCC_30995.1.T0140450</name>
</gene>
<feature type="transmembrane region" description="Helical" evidence="1">
    <location>
        <begin position="34"/>
        <end position="55"/>
    </location>
</feature>
<dbReference type="EMBL" id="CAJJDN010000014">
    <property type="protein sequence ID" value="CAD8060768.1"/>
    <property type="molecule type" value="Genomic_DNA"/>
</dbReference>
<feature type="transmembrane region" description="Helical" evidence="1">
    <location>
        <begin position="84"/>
        <end position="103"/>
    </location>
</feature>
<evidence type="ECO:0000313" key="2">
    <source>
        <dbReference type="EMBL" id="CAD8060768.1"/>
    </source>
</evidence>
<dbReference type="Proteomes" id="UP000692954">
    <property type="component" value="Unassembled WGS sequence"/>
</dbReference>
<evidence type="ECO:0000256" key="1">
    <source>
        <dbReference type="SAM" id="Phobius"/>
    </source>
</evidence>
<name>A0A8S1KZM4_9CILI</name>